<organism evidence="3 4">
    <name type="scientific">Reticulomyxa filosa</name>
    <dbReference type="NCBI Taxonomy" id="46433"/>
    <lineage>
        <taxon>Eukaryota</taxon>
        <taxon>Sar</taxon>
        <taxon>Rhizaria</taxon>
        <taxon>Retaria</taxon>
        <taxon>Foraminifera</taxon>
        <taxon>Monothalamids</taxon>
        <taxon>Reticulomyxidae</taxon>
        <taxon>Reticulomyxa</taxon>
    </lineage>
</organism>
<dbReference type="InterPro" id="IPR011333">
    <property type="entry name" value="SKP1/BTB/POZ_sf"/>
</dbReference>
<gene>
    <name evidence="3" type="ORF">RFI_20451</name>
</gene>
<protein>
    <submittedName>
        <fullName evidence="3">Uncharacterized protein</fullName>
    </submittedName>
</protein>
<name>X6MTD6_RETFI</name>
<comment type="caution">
    <text evidence="3">The sequence shown here is derived from an EMBL/GenBank/DDBJ whole genome shotgun (WGS) entry which is preliminary data.</text>
</comment>
<evidence type="ECO:0000256" key="2">
    <source>
        <dbReference type="SAM" id="Phobius"/>
    </source>
</evidence>
<dbReference type="AlphaFoldDB" id="X6MTD6"/>
<dbReference type="Gene3D" id="3.30.710.10">
    <property type="entry name" value="Potassium Channel Kv1.1, Chain A"/>
    <property type="match status" value="1"/>
</dbReference>
<evidence type="ECO:0000313" key="4">
    <source>
        <dbReference type="Proteomes" id="UP000023152"/>
    </source>
</evidence>
<keyword evidence="4" id="KW-1185">Reference proteome</keyword>
<feature type="transmembrane region" description="Helical" evidence="2">
    <location>
        <begin position="305"/>
        <end position="326"/>
    </location>
</feature>
<reference evidence="3 4" key="1">
    <citation type="journal article" date="2013" name="Curr. Biol.">
        <title>The Genome of the Foraminiferan Reticulomyxa filosa.</title>
        <authorList>
            <person name="Glockner G."/>
            <person name="Hulsmann N."/>
            <person name="Schleicher M."/>
            <person name="Noegel A.A."/>
            <person name="Eichinger L."/>
            <person name="Gallinger C."/>
            <person name="Pawlowski J."/>
            <person name="Sierra R."/>
            <person name="Euteneuer U."/>
            <person name="Pillet L."/>
            <person name="Moustafa A."/>
            <person name="Platzer M."/>
            <person name="Groth M."/>
            <person name="Szafranski K."/>
            <person name="Schliwa M."/>
        </authorList>
    </citation>
    <scope>NUCLEOTIDE SEQUENCE [LARGE SCALE GENOMIC DNA]</scope>
</reference>
<proteinExistence type="predicted"/>
<keyword evidence="2" id="KW-1133">Transmembrane helix</keyword>
<feature type="non-terminal residue" evidence="3">
    <location>
        <position position="1"/>
    </location>
</feature>
<sequence length="341" mass="39724">KSKSKSKSKSNSKSKSSKKRKQPSPKCCDEDCFANCHSPNESLPTILPDKPIFSLSENWKDKRKTSQKFNKKYFLLEQSLPIHLKLFVKYFLAFDVMFPLACLKKGGGRERRRMFYSFILFVYNIYIYKQFKKSSEGFSFWQKCTKESESLGEHRLLSNIALMLNACHIKFAWPPNSEALPLTCSTDVGTLQSFGIARYYEFNESANLRIFFRGKLSNALQLRCRAASISPYLREHLSRDRHKFCDLSWLDGEETHLHKLIAFLEHHMDEPMPMLQTPLRSNNLRKLMPKWYANFAYSLDRKDCIIMILIGNGLLIAPLVHLACIANKKSFLYFFSLSLFQ</sequence>
<dbReference type="Proteomes" id="UP000023152">
    <property type="component" value="Unassembled WGS sequence"/>
</dbReference>
<evidence type="ECO:0000313" key="3">
    <source>
        <dbReference type="EMBL" id="ETO16886.1"/>
    </source>
</evidence>
<evidence type="ECO:0000256" key="1">
    <source>
        <dbReference type="SAM" id="MobiDB-lite"/>
    </source>
</evidence>
<keyword evidence="2" id="KW-0812">Transmembrane</keyword>
<feature type="compositionally biased region" description="Basic residues" evidence="1">
    <location>
        <begin position="1"/>
        <end position="23"/>
    </location>
</feature>
<feature type="region of interest" description="Disordered" evidence="1">
    <location>
        <begin position="1"/>
        <end position="27"/>
    </location>
</feature>
<keyword evidence="2" id="KW-0472">Membrane</keyword>
<dbReference type="EMBL" id="ASPP01017701">
    <property type="protein sequence ID" value="ETO16886.1"/>
    <property type="molecule type" value="Genomic_DNA"/>
</dbReference>
<accession>X6MTD6</accession>